<reference evidence="2 3" key="1">
    <citation type="submission" date="2015-01" db="EMBL/GenBank/DDBJ databases">
        <authorList>
            <person name="Xiang T."/>
            <person name="Song Y."/>
            <person name="Huang L."/>
            <person name="Wang B."/>
            <person name="Wu P."/>
        </authorList>
    </citation>
    <scope>NUCLEOTIDE SEQUENCE [LARGE SCALE GENOMIC DNA]</scope>
    <source>
        <strain evidence="2 3">Cc12</strain>
    </source>
</reference>
<sequence length="423" mass="47828">MMKIRYLFAFVLFSAFSSSLCAQYLRRNFDESGTTYVKAAVRANFWARHYATNPGTLMGREATNQITDFSIRRLRMNFESQITPKLFFYSNFGCNNINMVTQKSIRFDIMDMYVQYAFSPKFALGMGEIGWGASRGTMRSSKSMMGLDTPLFTLFTVNKNDDAARSLGMFAKGNVGKWNYVFTVKNPIKMSALPKENVVDYALVSNKQYSGYLKYDFWQTESNKTSYSGGAGTYIGAKKICNLAIGGVYQSEMMSELVGGKPKYYDYRNFSSELFIDTPISERNTAITAYLGYFYTDFGRNYVRNLGANDVADASGGTSFNGSGNDFPMMGTGSTLFLQTGYLLPKSDKFKARIQPHMSIQHSNFDGLKQAMTVYDLGLNVFFKGHDRKLTLSYQNRPIFSKETTEVISRKGMLVLQFQVEIN</sequence>
<feature type="chain" id="PRO_5002131994" description="Porin" evidence="1">
    <location>
        <begin position="23"/>
        <end position="423"/>
    </location>
</feature>
<dbReference type="AlphaFoldDB" id="A0A0B7H354"/>
<proteinExistence type="predicted"/>
<protein>
    <recommendedName>
        <fullName evidence="4">Porin</fullName>
    </recommendedName>
</protein>
<dbReference type="GeneID" id="69579592"/>
<gene>
    <name evidence="2" type="ORF">CCAN12_290012</name>
</gene>
<organism evidence="2 3">
    <name type="scientific">Capnocytophaga canimorsus</name>
    <dbReference type="NCBI Taxonomy" id="28188"/>
    <lineage>
        <taxon>Bacteria</taxon>
        <taxon>Pseudomonadati</taxon>
        <taxon>Bacteroidota</taxon>
        <taxon>Flavobacteriia</taxon>
        <taxon>Flavobacteriales</taxon>
        <taxon>Flavobacteriaceae</taxon>
        <taxon>Capnocytophaga</taxon>
    </lineage>
</organism>
<dbReference type="RefSeq" id="WP_082025269.1">
    <property type="nucleotide sequence ID" value="NZ_CP022382.1"/>
</dbReference>
<evidence type="ECO:0000256" key="1">
    <source>
        <dbReference type="SAM" id="SignalP"/>
    </source>
</evidence>
<evidence type="ECO:0000313" key="2">
    <source>
        <dbReference type="EMBL" id="CEN32969.1"/>
    </source>
</evidence>
<keyword evidence="1" id="KW-0732">Signal</keyword>
<dbReference type="Gene3D" id="2.40.160.10">
    <property type="entry name" value="Porin"/>
    <property type="match status" value="1"/>
</dbReference>
<feature type="signal peptide" evidence="1">
    <location>
        <begin position="1"/>
        <end position="22"/>
    </location>
</feature>
<dbReference type="Proteomes" id="UP000044026">
    <property type="component" value="Unassembled WGS sequence"/>
</dbReference>
<name>A0A0B7H354_9FLAO</name>
<evidence type="ECO:0000313" key="3">
    <source>
        <dbReference type="Proteomes" id="UP000044026"/>
    </source>
</evidence>
<dbReference type="InterPro" id="IPR023614">
    <property type="entry name" value="Porin_dom_sf"/>
</dbReference>
<accession>A0A0B7H354</accession>
<dbReference type="EMBL" id="CDOE01000022">
    <property type="protein sequence ID" value="CEN32969.1"/>
    <property type="molecule type" value="Genomic_DNA"/>
</dbReference>
<evidence type="ECO:0008006" key="4">
    <source>
        <dbReference type="Google" id="ProtNLM"/>
    </source>
</evidence>